<evidence type="ECO:0000313" key="2">
    <source>
        <dbReference type="Proteomes" id="UP000011864"/>
    </source>
</evidence>
<reference evidence="1 2" key="1">
    <citation type="journal article" date="2013" name="Genome Announc.">
        <title>Complete Genome Sequence of Glaciecola psychrophila Strain 170T.</title>
        <authorList>
            <person name="Yin J."/>
            <person name="Chen J."/>
            <person name="Liu G."/>
            <person name="Yu Y."/>
            <person name="Song L."/>
            <person name="Wang X."/>
            <person name="Qu X."/>
        </authorList>
    </citation>
    <scope>NUCLEOTIDE SEQUENCE [LARGE SCALE GENOMIC DNA]</scope>
    <source>
        <strain evidence="1 2">170</strain>
    </source>
</reference>
<dbReference type="EMBL" id="CP003837">
    <property type="protein sequence ID" value="AGH47088.1"/>
    <property type="molecule type" value="Genomic_DNA"/>
</dbReference>
<sequence length="214" mass="25160">MYIIELNYPGTRLQFEDQSLKHEIEGMLSNLQRIVTEAAISLSMYEASNSTQRNHRQEMEQENELRQEIDLHVRNDAEDDYYQDFDKYRLITEKKLRASKAELGIIPRSYLHQIPFIHAHTFVYSVDSFAKFLEELVEYKCIPKSTQDCLNEFNRLFPSVRKIRNSALHIEDRSRGYGLWKDKKKGKKMDTSGFLGLSNLEGNQLCYTIDDGTY</sequence>
<dbReference type="HOGENOM" id="CLU_1060756_0_0_6"/>
<dbReference type="KEGG" id="gps:C427_4989"/>
<dbReference type="Proteomes" id="UP000011864">
    <property type="component" value="Chromosome"/>
</dbReference>
<dbReference type="RefSeq" id="WP_007642905.1">
    <property type="nucleotide sequence ID" value="NC_020514.1"/>
</dbReference>
<gene>
    <name evidence="1" type="ORF">C427_4989</name>
</gene>
<name>K7AYK4_9ALTE</name>
<dbReference type="PATRIC" id="fig|1129794.4.peg.4976"/>
<keyword evidence="2" id="KW-1185">Reference proteome</keyword>
<evidence type="ECO:0000313" key="1">
    <source>
        <dbReference type="EMBL" id="AGH47088.1"/>
    </source>
</evidence>
<dbReference type="OrthoDB" id="9178565at2"/>
<proteinExistence type="predicted"/>
<accession>K7AYK4</accession>
<organism evidence="1 2">
    <name type="scientific">Paraglaciecola psychrophila 170</name>
    <dbReference type="NCBI Taxonomy" id="1129794"/>
    <lineage>
        <taxon>Bacteria</taxon>
        <taxon>Pseudomonadati</taxon>
        <taxon>Pseudomonadota</taxon>
        <taxon>Gammaproteobacteria</taxon>
        <taxon>Alteromonadales</taxon>
        <taxon>Alteromonadaceae</taxon>
        <taxon>Paraglaciecola</taxon>
    </lineage>
</organism>
<protein>
    <submittedName>
        <fullName evidence="1">Uncharacterized protein</fullName>
    </submittedName>
</protein>
<dbReference type="AlphaFoldDB" id="K7AYK4"/>